<evidence type="ECO:0000256" key="1">
    <source>
        <dbReference type="SAM" id="MobiDB-lite"/>
    </source>
</evidence>
<feature type="region of interest" description="Disordered" evidence="1">
    <location>
        <begin position="25"/>
        <end position="97"/>
    </location>
</feature>
<accession>A0ABP0SUR2</accession>
<gene>
    <name evidence="3" type="ORF">CCMP2556_LOCUS53837</name>
</gene>
<evidence type="ECO:0000256" key="2">
    <source>
        <dbReference type="SAM" id="SignalP"/>
    </source>
</evidence>
<comment type="caution">
    <text evidence="3">The sequence shown here is derived from an EMBL/GenBank/DDBJ whole genome shotgun (WGS) entry which is preliminary data.</text>
</comment>
<sequence length="157" mass="18125">MKLLSIVAAMLMYPVLSKDEVHHLRGEQEQANQDAIGVPEKELADTKGRGDAPQADEVGVPTEEVKPNPEDSEEPEEPGPLEGKWDEFDEADEEPLGEFMPRSFVAYRPYRPYRPYHPYHPYYPYPRGGGCRRWVTCYHGYYRGIRCSGGRYCTLWR</sequence>
<keyword evidence="2" id="KW-0732">Signal</keyword>
<feature type="compositionally biased region" description="Basic and acidic residues" evidence="1">
    <location>
        <begin position="39"/>
        <end position="50"/>
    </location>
</feature>
<protein>
    <submittedName>
        <fullName evidence="3">Uncharacterized protein</fullName>
    </submittedName>
</protein>
<name>A0ABP0SUR2_9DINO</name>
<keyword evidence="4" id="KW-1185">Reference proteome</keyword>
<feature type="compositionally biased region" description="Acidic residues" evidence="1">
    <location>
        <begin position="70"/>
        <end position="79"/>
    </location>
</feature>
<organism evidence="3 4">
    <name type="scientific">Durusdinium trenchii</name>
    <dbReference type="NCBI Taxonomy" id="1381693"/>
    <lineage>
        <taxon>Eukaryota</taxon>
        <taxon>Sar</taxon>
        <taxon>Alveolata</taxon>
        <taxon>Dinophyceae</taxon>
        <taxon>Suessiales</taxon>
        <taxon>Symbiodiniaceae</taxon>
        <taxon>Durusdinium</taxon>
    </lineage>
</organism>
<dbReference type="Proteomes" id="UP001642484">
    <property type="component" value="Unassembled WGS sequence"/>
</dbReference>
<feature type="compositionally biased region" description="Acidic residues" evidence="1">
    <location>
        <begin position="87"/>
        <end position="96"/>
    </location>
</feature>
<evidence type="ECO:0000313" key="3">
    <source>
        <dbReference type="EMBL" id="CAK9116185.1"/>
    </source>
</evidence>
<feature type="chain" id="PRO_5045155610" evidence="2">
    <location>
        <begin position="18"/>
        <end position="157"/>
    </location>
</feature>
<dbReference type="EMBL" id="CAXAMN010028339">
    <property type="protein sequence ID" value="CAK9116185.1"/>
    <property type="molecule type" value="Genomic_DNA"/>
</dbReference>
<proteinExistence type="predicted"/>
<feature type="signal peptide" evidence="2">
    <location>
        <begin position="1"/>
        <end position="17"/>
    </location>
</feature>
<reference evidence="3 4" key="1">
    <citation type="submission" date="2024-02" db="EMBL/GenBank/DDBJ databases">
        <authorList>
            <person name="Chen Y."/>
            <person name="Shah S."/>
            <person name="Dougan E. K."/>
            <person name="Thang M."/>
            <person name="Chan C."/>
        </authorList>
    </citation>
    <scope>NUCLEOTIDE SEQUENCE [LARGE SCALE GENOMIC DNA]</scope>
</reference>
<evidence type="ECO:0000313" key="4">
    <source>
        <dbReference type="Proteomes" id="UP001642484"/>
    </source>
</evidence>